<dbReference type="InterPro" id="IPR019775">
    <property type="entry name" value="WD40_repeat_CS"/>
</dbReference>
<evidence type="ECO:0000313" key="4">
    <source>
        <dbReference type="EMBL" id="CAG4973253.1"/>
    </source>
</evidence>
<dbReference type="InterPro" id="IPR001680">
    <property type="entry name" value="WD40_rpt"/>
</dbReference>
<dbReference type="Pfam" id="PF00400">
    <property type="entry name" value="WD40"/>
    <property type="match status" value="4"/>
</dbReference>
<keyword evidence="5" id="KW-1185">Reference proteome</keyword>
<dbReference type="OrthoDB" id="10064100at2759"/>
<feature type="non-terminal residue" evidence="4">
    <location>
        <position position="738"/>
    </location>
</feature>
<name>A0A8S3WPK0_PARAO</name>
<dbReference type="EMBL" id="CAJQZP010000631">
    <property type="protein sequence ID" value="CAG4973253.1"/>
    <property type="molecule type" value="Genomic_DNA"/>
</dbReference>
<evidence type="ECO:0000256" key="3">
    <source>
        <dbReference type="PROSITE-ProRule" id="PRU00221"/>
    </source>
</evidence>
<gene>
    <name evidence="4" type="ORF">PAPOLLO_LOCUS8729</name>
</gene>
<keyword evidence="1 3" id="KW-0853">WD repeat</keyword>
<dbReference type="PROSITE" id="PS00678">
    <property type="entry name" value="WD_REPEATS_1"/>
    <property type="match status" value="1"/>
</dbReference>
<dbReference type="PANTHER" id="PTHR19848:SF8">
    <property type="entry name" value="F-BOX AND WD REPEAT DOMAIN CONTAINING 7"/>
    <property type="match status" value="1"/>
</dbReference>
<dbReference type="PANTHER" id="PTHR19848">
    <property type="entry name" value="WD40 REPEAT PROTEIN"/>
    <property type="match status" value="1"/>
</dbReference>
<feature type="repeat" description="WD" evidence="3">
    <location>
        <begin position="164"/>
        <end position="197"/>
    </location>
</feature>
<protein>
    <submittedName>
        <fullName evidence="4">(apollo) hypothetical protein</fullName>
    </submittedName>
</protein>
<proteinExistence type="predicted"/>
<dbReference type="AlphaFoldDB" id="A0A8S3WPK0"/>
<dbReference type="SMART" id="SM00320">
    <property type="entry name" value="WD40"/>
    <property type="match status" value="8"/>
</dbReference>
<evidence type="ECO:0000313" key="5">
    <source>
        <dbReference type="Proteomes" id="UP000691718"/>
    </source>
</evidence>
<keyword evidence="2" id="KW-0677">Repeat</keyword>
<reference evidence="4" key="1">
    <citation type="submission" date="2021-04" db="EMBL/GenBank/DDBJ databases">
        <authorList>
            <person name="Tunstrom K."/>
        </authorList>
    </citation>
    <scope>NUCLEOTIDE SEQUENCE</scope>
</reference>
<evidence type="ECO:0000256" key="2">
    <source>
        <dbReference type="ARBA" id="ARBA00022737"/>
    </source>
</evidence>
<dbReference type="PROSITE" id="PS50082">
    <property type="entry name" value="WD_REPEATS_2"/>
    <property type="match status" value="3"/>
</dbReference>
<evidence type="ECO:0000256" key="1">
    <source>
        <dbReference type="ARBA" id="ARBA00022574"/>
    </source>
</evidence>
<dbReference type="PROSITE" id="PS50294">
    <property type="entry name" value="WD_REPEATS_REGION"/>
    <property type="match status" value="2"/>
</dbReference>
<accession>A0A8S3WPK0</accession>
<dbReference type="Proteomes" id="UP000691718">
    <property type="component" value="Unassembled WGS sequence"/>
</dbReference>
<feature type="repeat" description="WD" evidence="3">
    <location>
        <begin position="300"/>
        <end position="334"/>
    </location>
</feature>
<organism evidence="4 5">
    <name type="scientific">Parnassius apollo</name>
    <name type="common">Apollo butterfly</name>
    <name type="synonym">Papilio apollo</name>
    <dbReference type="NCBI Taxonomy" id="110799"/>
    <lineage>
        <taxon>Eukaryota</taxon>
        <taxon>Metazoa</taxon>
        <taxon>Ecdysozoa</taxon>
        <taxon>Arthropoda</taxon>
        <taxon>Hexapoda</taxon>
        <taxon>Insecta</taxon>
        <taxon>Pterygota</taxon>
        <taxon>Neoptera</taxon>
        <taxon>Endopterygota</taxon>
        <taxon>Lepidoptera</taxon>
        <taxon>Glossata</taxon>
        <taxon>Ditrysia</taxon>
        <taxon>Papilionoidea</taxon>
        <taxon>Papilionidae</taxon>
        <taxon>Parnassiinae</taxon>
        <taxon>Parnassini</taxon>
        <taxon>Parnassius</taxon>
        <taxon>Parnassius</taxon>
    </lineage>
</organism>
<sequence length="738" mass="79681">VGYDDGVLCIWAVRRGTLLVRLVPCDGALHALATLARGALLLVACTSGTLKVYDMNEVIAIDESAREVTPLMWEDGAHDLGALCAAANDVGDVAATGGHDARVRLWCVTGEAIERRVTAGAVLCGHTAAVTSLHWARGGSLVSASLDRTARLWVPCTLTCLRVLHAHARYLTCAVLSPDLRFLLTGSNDRTVRTWSLGDFTLEDNIEPPCSILTHFGLGDLEGIEPVNEEALYDESATTSGDDAGFNEAERLWFSKDIHVGAINSIATYKDILVTACSDGAVRIFRWSEQLETLLCERVLAAHRYPAMSVDLGASGAMLLSAGLDGRARLWDVQEKGRLLCQGARSSVYEAFESAAMCCAWAVNGRVGAAGAAGGELRALVPPPAAASLCTHRAAHDLGVLSCDFAPKENWNKSNTYTLASAGRDALVKIWKIQLEEDTSGETSATMCLLCCLEAHGAAVESVRFGVGEYESVHLATSGADGWARVWRLAADGRTEALAAVPVGGATGATAATLLGTSVLVAGTLTGELTLWRLPATVEVGNELTDDEGDDGAEPRHWGVSGVVKWLREYITRIPGAEVSIDTEMTLVQRARDAGLTGAQLLDDPVDELMHLLLPPCKFTEDLEKNTNLDDKDDFEEYNKSEAEFEEKLDVSDIDLDVEANKQLRTRLQDELRWLRREPPNVKLEACAPHVLRCAMTHALLREPARAADGFSYERANILDYFFAAGKFLTTIYRLLCI</sequence>
<feature type="repeat" description="WD" evidence="3">
    <location>
        <begin position="123"/>
        <end position="153"/>
    </location>
</feature>
<comment type="caution">
    <text evidence="4">The sequence shown here is derived from an EMBL/GenBank/DDBJ whole genome shotgun (WGS) entry which is preliminary data.</text>
</comment>